<dbReference type="RefSeq" id="WP_129892709.1">
    <property type="nucleotide sequence ID" value="NZ_CP035758.1"/>
</dbReference>
<protein>
    <submittedName>
        <fullName evidence="2">Uncharacterized protein</fullName>
    </submittedName>
</protein>
<feature type="transmembrane region" description="Helical" evidence="1">
    <location>
        <begin position="150"/>
        <end position="171"/>
    </location>
</feature>
<proteinExistence type="predicted"/>
<dbReference type="Proteomes" id="UP000290365">
    <property type="component" value="Chromosome"/>
</dbReference>
<dbReference type="KEGG" id="kbs:EPA93_39035"/>
<keyword evidence="1" id="KW-0472">Membrane</keyword>
<dbReference type="EMBL" id="CP035758">
    <property type="protein sequence ID" value="QBD81648.1"/>
    <property type="molecule type" value="Genomic_DNA"/>
</dbReference>
<feature type="transmembrane region" description="Helical" evidence="1">
    <location>
        <begin position="64"/>
        <end position="88"/>
    </location>
</feature>
<keyword evidence="1" id="KW-1133">Transmembrane helix</keyword>
<name>A0A4P6K0D5_KTERU</name>
<keyword evidence="3" id="KW-1185">Reference proteome</keyword>
<feature type="transmembrane region" description="Helical" evidence="1">
    <location>
        <begin position="6"/>
        <end position="27"/>
    </location>
</feature>
<evidence type="ECO:0000313" key="2">
    <source>
        <dbReference type="EMBL" id="QBD81648.1"/>
    </source>
</evidence>
<sequence length="184" mass="20000">MVKKSVSTWLSVIATLEIITLAIGAYTYTVMRHMDHRHVWLATLALAVYALIVGTLVTRSKAQIVSYILLGLGLIGLSIGTIFVKIMVYHERAELAFGIGILSLAAGLIGVLLPRSIKALFIGMSIIGTAFLLFGLYLTFRFTLHGRTYIVLGTGGLYLLGGLIGIAATTYRTQASLLERSLRR</sequence>
<reference evidence="2 3" key="1">
    <citation type="submission" date="2019-01" db="EMBL/GenBank/DDBJ databases">
        <title>Ktedonosporobacter rubrisoli SCAWS-G2.</title>
        <authorList>
            <person name="Huang Y."/>
            <person name="Yan B."/>
        </authorList>
    </citation>
    <scope>NUCLEOTIDE SEQUENCE [LARGE SCALE GENOMIC DNA]</scope>
    <source>
        <strain evidence="2 3">SCAWS-G2</strain>
    </source>
</reference>
<accession>A0A4P6K0D5</accession>
<gene>
    <name evidence="2" type="ORF">EPA93_39035</name>
</gene>
<dbReference type="AlphaFoldDB" id="A0A4P6K0D5"/>
<evidence type="ECO:0000256" key="1">
    <source>
        <dbReference type="SAM" id="Phobius"/>
    </source>
</evidence>
<organism evidence="2 3">
    <name type="scientific">Ktedonosporobacter rubrisoli</name>
    <dbReference type="NCBI Taxonomy" id="2509675"/>
    <lineage>
        <taxon>Bacteria</taxon>
        <taxon>Bacillati</taxon>
        <taxon>Chloroflexota</taxon>
        <taxon>Ktedonobacteria</taxon>
        <taxon>Ktedonobacterales</taxon>
        <taxon>Ktedonosporobacteraceae</taxon>
        <taxon>Ktedonosporobacter</taxon>
    </lineage>
</organism>
<keyword evidence="1" id="KW-0812">Transmembrane</keyword>
<feature type="transmembrane region" description="Helical" evidence="1">
    <location>
        <begin position="95"/>
        <end position="113"/>
    </location>
</feature>
<feature type="transmembrane region" description="Helical" evidence="1">
    <location>
        <begin position="39"/>
        <end position="58"/>
    </location>
</feature>
<feature type="transmembrane region" description="Helical" evidence="1">
    <location>
        <begin position="119"/>
        <end position="138"/>
    </location>
</feature>
<evidence type="ECO:0000313" key="3">
    <source>
        <dbReference type="Proteomes" id="UP000290365"/>
    </source>
</evidence>